<dbReference type="STRING" id="3916.A0A1S3VGP2"/>
<dbReference type="Pfam" id="PF23324">
    <property type="entry name" value="DUF7086"/>
    <property type="match status" value="1"/>
</dbReference>
<sequence length="237" mass="26702">MESQKDFLTLSLAGYTDNHGGEEHANDPVTALFLATSPVLAPHTASGSSSNNNSDDYGGAPVHENAPETTITTTTDGTIPPPFPWATNQRARIHSFRYLMLNKMNRISGRVQCKRCLNVFEMEIDVRKKLSELRRFTEGQKEDMKNRAPVEWMKPVLPKCEHCGRENSVTPVLAGVKKKAINWLFLFLSQTLGCCTIKQLKYFCKHTKNHRTASKNHLVYIAYSGLSKQFASECFDF</sequence>
<protein>
    <submittedName>
        <fullName evidence="4">Uncharacterized protein LOC106774862</fullName>
    </submittedName>
</protein>
<evidence type="ECO:0000259" key="2">
    <source>
        <dbReference type="Pfam" id="PF23324"/>
    </source>
</evidence>
<keyword evidence="3" id="KW-1185">Reference proteome</keyword>
<evidence type="ECO:0000313" key="3">
    <source>
        <dbReference type="Proteomes" id="UP000087766"/>
    </source>
</evidence>
<gene>
    <name evidence="4" type="primary">LOC106774862</name>
</gene>
<feature type="compositionally biased region" description="Low complexity" evidence="1">
    <location>
        <begin position="46"/>
        <end position="59"/>
    </location>
</feature>
<feature type="region of interest" description="Disordered" evidence="1">
    <location>
        <begin position="42"/>
        <end position="86"/>
    </location>
</feature>
<evidence type="ECO:0000313" key="4">
    <source>
        <dbReference type="RefSeq" id="XP_014517377.1"/>
    </source>
</evidence>
<dbReference type="AlphaFoldDB" id="A0A1S3VGP2"/>
<dbReference type="RefSeq" id="XP_014517377.1">
    <property type="nucleotide sequence ID" value="XM_014661891.1"/>
</dbReference>
<organism evidence="3 4">
    <name type="scientific">Vigna radiata var. radiata</name>
    <name type="common">Mung bean</name>
    <name type="synonym">Phaseolus aureus</name>
    <dbReference type="NCBI Taxonomy" id="3916"/>
    <lineage>
        <taxon>Eukaryota</taxon>
        <taxon>Viridiplantae</taxon>
        <taxon>Streptophyta</taxon>
        <taxon>Embryophyta</taxon>
        <taxon>Tracheophyta</taxon>
        <taxon>Spermatophyta</taxon>
        <taxon>Magnoliopsida</taxon>
        <taxon>eudicotyledons</taxon>
        <taxon>Gunneridae</taxon>
        <taxon>Pentapetalae</taxon>
        <taxon>rosids</taxon>
        <taxon>fabids</taxon>
        <taxon>Fabales</taxon>
        <taxon>Fabaceae</taxon>
        <taxon>Papilionoideae</taxon>
        <taxon>50 kb inversion clade</taxon>
        <taxon>NPAAA clade</taxon>
        <taxon>indigoferoid/millettioid clade</taxon>
        <taxon>Phaseoleae</taxon>
        <taxon>Vigna</taxon>
    </lineage>
</organism>
<reference evidence="4" key="2">
    <citation type="submission" date="2025-08" db="UniProtKB">
        <authorList>
            <consortium name="RefSeq"/>
        </authorList>
    </citation>
    <scope>IDENTIFICATION</scope>
    <source>
        <tissue evidence="4">Leaf</tissue>
    </source>
</reference>
<feature type="compositionally biased region" description="Low complexity" evidence="1">
    <location>
        <begin position="67"/>
        <end position="78"/>
    </location>
</feature>
<dbReference type="Proteomes" id="UP000087766">
    <property type="component" value="Chromosome 10"/>
</dbReference>
<dbReference type="PANTHER" id="PTHR34272:SF1">
    <property type="entry name" value="EXPRESSED PROTEIN"/>
    <property type="match status" value="1"/>
</dbReference>
<name>A0A1S3VGP2_VIGRR</name>
<dbReference type="InterPro" id="IPR055513">
    <property type="entry name" value="DUF7086"/>
</dbReference>
<dbReference type="GeneID" id="106774862"/>
<reference evidence="3" key="1">
    <citation type="journal article" date="2014" name="Nat. Commun.">
        <title>Genome sequence of mungbean and insights into evolution within Vigna species.</title>
        <authorList>
            <person name="Kang Y.J."/>
            <person name="Kim S.K."/>
            <person name="Kim M.Y."/>
            <person name="Lestari P."/>
            <person name="Kim K.H."/>
            <person name="Ha B.K."/>
            <person name="Jun T.H."/>
            <person name="Hwang W.J."/>
            <person name="Lee T."/>
            <person name="Lee J."/>
            <person name="Shim S."/>
            <person name="Yoon M.Y."/>
            <person name="Jang Y.E."/>
            <person name="Han K.S."/>
            <person name="Taeprayoon P."/>
            <person name="Yoon N."/>
            <person name="Somta P."/>
            <person name="Tanya P."/>
            <person name="Kim K.S."/>
            <person name="Gwag J.G."/>
            <person name="Moon J.K."/>
            <person name="Lee Y.H."/>
            <person name="Park B.S."/>
            <person name="Bombarely A."/>
            <person name="Doyle J.J."/>
            <person name="Jackson S.A."/>
            <person name="Schafleitner R."/>
            <person name="Srinives P."/>
            <person name="Varshney R.K."/>
            <person name="Lee S.H."/>
        </authorList>
    </citation>
    <scope>NUCLEOTIDE SEQUENCE [LARGE SCALE GENOMIC DNA]</scope>
    <source>
        <strain evidence="3">cv. VC1973A</strain>
    </source>
</reference>
<dbReference type="OrthoDB" id="1900495at2759"/>
<accession>A0A1S3VGP2</accession>
<feature type="domain" description="DUF7086" evidence="2">
    <location>
        <begin position="97"/>
        <end position="229"/>
    </location>
</feature>
<dbReference type="PANTHER" id="PTHR34272">
    <property type="entry name" value="EXPRESSED PROTEIN"/>
    <property type="match status" value="1"/>
</dbReference>
<evidence type="ECO:0000256" key="1">
    <source>
        <dbReference type="SAM" id="MobiDB-lite"/>
    </source>
</evidence>
<proteinExistence type="predicted"/>
<dbReference type="KEGG" id="vra:106774862"/>